<dbReference type="AlphaFoldDB" id="A7S9V4"/>
<organism evidence="1 2">
    <name type="scientific">Nematostella vectensis</name>
    <name type="common">Starlet sea anemone</name>
    <dbReference type="NCBI Taxonomy" id="45351"/>
    <lineage>
        <taxon>Eukaryota</taxon>
        <taxon>Metazoa</taxon>
        <taxon>Cnidaria</taxon>
        <taxon>Anthozoa</taxon>
        <taxon>Hexacorallia</taxon>
        <taxon>Actiniaria</taxon>
        <taxon>Edwardsiidae</taxon>
        <taxon>Nematostella</taxon>
    </lineage>
</organism>
<dbReference type="PhylomeDB" id="A7S9V4"/>
<name>A7S9V4_NEMVE</name>
<accession>A7S9V4</accession>
<protein>
    <submittedName>
        <fullName evidence="1">Uncharacterized protein</fullName>
    </submittedName>
</protein>
<evidence type="ECO:0000313" key="1">
    <source>
        <dbReference type="EMBL" id="EDO39489.1"/>
    </source>
</evidence>
<dbReference type="InParanoid" id="A7S9V4"/>
<gene>
    <name evidence="1" type="ORF">NEMVEDRAFT_v1g110464</name>
</gene>
<evidence type="ECO:0000313" key="2">
    <source>
        <dbReference type="Proteomes" id="UP000001593"/>
    </source>
</evidence>
<dbReference type="Proteomes" id="UP000001593">
    <property type="component" value="Unassembled WGS sequence"/>
</dbReference>
<proteinExistence type="predicted"/>
<reference evidence="1 2" key="1">
    <citation type="journal article" date="2007" name="Science">
        <title>Sea anemone genome reveals ancestral eumetazoan gene repertoire and genomic organization.</title>
        <authorList>
            <person name="Putnam N.H."/>
            <person name="Srivastava M."/>
            <person name="Hellsten U."/>
            <person name="Dirks B."/>
            <person name="Chapman J."/>
            <person name="Salamov A."/>
            <person name="Terry A."/>
            <person name="Shapiro H."/>
            <person name="Lindquist E."/>
            <person name="Kapitonov V.V."/>
            <person name="Jurka J."/>
            <person name="Genikhovich G."/>
            <person name="Grigoriev I.V."/>
            <person name="Lucas S.M."/>
            <person name="Steele R.E."/>
            <person name="Finnerty J.R."/>
            <person name="Technau U."/>
            <person name="Martindale M.Q."/>
            <person name="Rokhsar D.S."/>
        </authorList>
    </citation>
    <scope>NUCLEOTIDE SEQUENCE [LARGE SCALE GENOMIC DNA]</scope>
    <source>
        <strain evidence="2">CH2 X CH6</strain>
    </source>
</reference>
<sequence length="120" mass="13354">MENQRLIEVDRTLHRSLQVHTKQGKYCYELSPIPSSAHPFCALFHLVPIPLVPYSIECPSLLCPIPSSAYPSCALFHLVPITLVPYSIYCPSLLCPIPSSAHPSCALFHRVPITLVPYSI</sequence>
<keyword evidence="2" id="KW-1185">Reference proteome</keyword>
<dbReference type="EMBL" id="DS469606">
    <property type="protein sequence ID" value="EDO39489.1"/>
    <property type="molecule type" value="Genomic_DNA"/>
</dbReference>
<dbReference type="HOGENOM" id="CLU_2052379_0_0_1"/>